<dbReference type="Gene3D" id="3.40.50.300">
    <property type="entry name" value="P-loop containing nucleotide triphosphate hydrolases"/>
    <property type="match status" value="1"/>
</dbReference>
<keyword evidence="15" id="KW-1185">Reference proteome</keyword>
<sequence>MKGGQGHADITYPVGQANIYCRNVGHREALKGRWCEACAGFGLRRYNAFFISIKASVVLSSVLPSAPAHAEPVKFYLWRRIYSRLGVYWKAVVVAMILISISAATQPTLAVIMKPLLDDGFTGDKPSYMWSIPLAVIGLMLVRGVSTFSSSYMFAWIANNMLLGIRKEMFQRLLHLPDSEFRRGDTGRLLNRFTIDAGNVTGLATEVITVLVRETLIVVSLLAVLLYMSWQLTLIVLLVLPLSVYVSRIFIKRLRKINRDTINMNAELTRVVGEAIDGQRVVKMFEGYEREDARFDYINSRLRRFYMRAASSDAAMSPITQFFVGVSVAAVIAVALYQANTEGLTVGSFAAFMAALGQIFDPIKRLTNIAGAMQRMLVSAESVFGLIDQKPENDKGTHVFNGQVKGKVEFEHISHRFSDAQRDTLADVSFVAEPGQTIALVGRSGSGKTTLVNMLPRFIEPTAGRVLIDGQPIEDCQLRSLRAQLSLVSQDVVLFDGTIGENVGYGALHDASQDDIWKALEAANLHDFVRGLPEGLETRVGENANQLSGGQRQRLAIARALIKNAPILILDEATSALDNESERQVQASLEQLMVGRTTLVIAHRLSTVQKADTILVLDQGKIVESGRHEALLAQKGLYSALYEMQFKEVL</sequence>
<keyword evidence="4 11" id="KW-0812">Transmembrane</keyword>
<dbReference type="InterPro" id="IPR003593">
    <property type="entry name" value="AAA+_ATPase"/>
</dbReference>
<dbReference type="SUPFAM" id="SSF90123">
    <property type="entry name" value="ABC transporter transmembrane region"/>
    <property type="match status" value="1"/>
</dbReference>
<evidence type="ECO:0000259" key="13">
    <source>
        <dbReference type="PROSITE" id="PS50929"/>
    </source>
</evidence>
<dbReference type="GO" id="GO:0005524">
    <property type="term" value="F:ATP binding"/>
    <property type="evidence" value="ECO:0007669"/>
    <property type="project" value="UniProtKB-KW"/>
</dbReference>
<keyword evidence="5" id="KW-0547">Nucleotide-binding</keyword>
<name>A0A842HUI5_9BURK</name>
<evidence type="ECO:0000256" key="9">
    <source>
        <dbReference type="ARBA" id="ARBA00023055"/>
    </source>
</evidence>
<dbReference type="GO" id="GO:0015421">
    <property type="term" value="F:ABC-type oligopeptide transporter activity"/>
    <property type="evidence" value="ECO:0007669"/>
    <property type="project" value="TreeGrafter"/>
</dbReference>
<keyword evidence="10 11" id="KW-0472">Membrane</keyword>
<dbReference type="InterPro" id="IPR011527">
    <property type="entry name" value="ABC1_TM_dom"/>
</dbReference>
<feature type="transmembrane region" description="Helical" evidence="11">
    <location>
        <begin position="314"/>
        <end position="337"/>
    </location>
</feature>
<evidence type="ECO:0000256" key="2">
    <source>
        <dbReference type="ARBA" id="ARBA00022448"/>
    </source>
</evidence>
<dbReference type="Pfam" id="PF00005">
    <property type="entry name" value="ABC_tran"/>
    <property type="match status" value="1"/>
</dbReference>
<evidence type="ECO:0000256" key="7">
    <source>
        <dbReference type="ARBA" id="ARBA00022967"/>
    </source>
</evidence>
<dbReference type="InterPro" id="IPR003439">
    <property type="entry name" value="ABC_transporter-like_ATP-bd"/>
</dbReference>
<keyword evidence="8 11" id="KW-1133">Transmembrane helix</keyword>
<dbReference type="InterPro" id="IPR027417">
    <property type="entry name" value="P-loop_NTPase"/>
</dbReference>
<evidence type="ECO:0000256" key="8">
    <source>
        <dbReference type="ARBA" id="ARBA00022989"/>
    </source>
</evidence>
<organism evidence="14 15">
    <name type="scientific">Pusillimonas minor</name>
    <dbReference type="NCBI Taxonomy" id="2697024"/>
    <lineage>
        <taxon>Bacteria</taxon>
        <taxon>Pseudomonadati</taxon>
        <taxon>Pseudomonadota</taxon>
        <taxon>Betaproteobacteria</taxon>
        <taxon>Burkholderiales</taxon>
        <taxon>Alcaligenaceae</taxon>
        <taxon>Pusillimonas</taxon>
    </lineage>
</organism>
<feature type="transmembrane region" description="Helical" evidence="11">
    <location>
        <begin position="343"/>
        <end position="360"/>
    </location>
</feature>
<dbReference type="PROSITE" id="PS50893">
    <property type="entry name" value="ABC_TRANSPORTER_2"/>
    <property type="match status" value="1"/>
</dbReference>
<evidence type="ECO:0000256" key="10">
    <source>
        <dbReference type="ARBA" id="ARBA00023136"/>
    </source>
</evidence>
<keyword evidence="2" id="KW-0813">Transport</keyword>
<comment type="caution">
    <text evidence="14">The sequence shown here is derived from an EMBL/GenBank/DDBJ whole genome shotgun (WGS) entry which is preliminary data.</text>
</comment>
<keyword evidence="7" id="KW-1278">Translocase</keyword>
<evidence type="ECO:0000256" key="4">
    <source>
        <dbReference type="ARBA" id="ARBA00022692"/>
    </source>
</evidence>
<proteinExistence type="predicted"/>
<evidence type="ECO:0000256" key="11">
    <source>
        <dbReference type="SAM" id="Phobius"/>
    </source>
</evidence>
<dbReference type="InterPro" id="IPR011917">
    <property type="entry name" value="ABC_transpr_lipidA"/>
</dbReference>
<feature type="transmembrane region" description="Helical" evidence="11">
    <location>
        <begin position="132"/>
        <end position="157"/>
    </location>
</feature>
<dbReference type="InterPro" id="IPR039421">
    <property type="entry name" value="Type_1_exporter"/>
</dbReference>
<dbReference type="GO" id="GO:0005886">
    <property type="term" value="C:plasma membrane"/>
    <property type="evidence" value="ECO:0007669"/>
    <property type="project" value="UniProtKB-SubCell"/>
</dbReference>
<feature type="domain" description="ABC transporter" evidence="12">
    <location>
        <begin position="408"/>
        <end position="644"/>
    </location>
</feature>
<comment type="subcellular location">
    <subcellularLocation>
        <location evidence="1">Cell membrane</location>
        <topology evidence="1">Multi-pass membrane protein</topology>
    </subcellularLocation>
</comment>
<dbReference type="PROSITE" id="PS50929">
    <property type="entry name" value="ABC_TM1F"/>
    <property type="match status" value="1"/>
</dbReference>
<dbReference type="PROSITE" id="PS00211">
    <property type="entry name" value="ABC_TRANSPORTER_1"/>
    <property type="match status" value="1"/>
</dbReference>
<dbReference type="SMART" id="SM00382">
    <property type="entry name" value="AAA"/>
    <property type="match status" value="1"/>
</dbReference>
<dbReference type="InterPro" id="IPR017871">
    <property type="entry name" value="ABC_transporter-like_CS"/>
</dbReference>
<dbReference type="SUPFAM" id="SSF52540">
    <property type="entry name" value="P-loop containing nucleoside triphosphate hydrolases"/>
    <property type="match status" value="1"/>
</dbReference>
<evidence type="ECO:0000313" key="14">
    <source>
        <dbReference type="EMBL" id="MBC2770861.1"/>
    </source>
</evidence>
<evidence type="ECO:0000256" key="5">
    <source>
        <dbReference type="ARBA" id="ARBA00022741"/>
    </source>
</evidence>
<evidence type="ECO:0000256" key="1">
    <source>
        <dbReference type="ARBA" id="ARBA00004651"/>
    </source>
</evidence>
<gene>
    <name evidence="14" type="primary">msbA</name>
    <name evidence="14" type="ORF">GTU67_13170</name>
</gene>
<dbReference type="NCBIfam" id="TIGR02203">
    <property type="entry name" value="MsbA_lipidA"/>
    <property type="match status" value="1"/>
</dbReference>
<dbReference type="GO" id="GO:0016887">
    <property type="term" value="F:ATP hydrolysis activity"/>
    <property type="evidence" value="ECO:0007669"/>
    <property type="project" value="InterPro"/>
</dbReference>
<dbReference type="EMBL" id="JACJUU010000013">
    <property type="protein sequence ID" value="MBC2770861.1"/>
    <property type="molecule type" value="Genomic_DNA"/>
</dbReference>
<dbReference type="CDD" id="cd18552">
    <property type="entry name" value="ABC_6TM_MsbA_like"/>
    <property type="match status" value="1"/>
</dbReference>
<dbReference type="FunFam" id="3.40.50.300:FF:000221">
    <property type="entry name" value="Multidrug ABC transporter ATP-binding protein"/>
    <property type="match status" value="1"/>
</dbReference>
<keyword evidence="6 14" id="KW-0067">ATP-binding</keyword>
<dbReference type="PANTHER" id="PTHR43394:SF1">
    <property type="entry name" value="ATP-BINDING CASSETTE SUB-FAMILY B MEMBER 10, MITOCHONDRIAL"/>
    <property type="match status" value="1"/>
</dbReference>
<dbReference type="PANTHER" id="PTHR43394">
    <property type="entry name" value="ATP-DEPENDENT PERMEASE MDL1, MITOCHONDRIAL"/>
    <property type="match status" value="1"/>
</dbReference>
<keyword evidence="3" id="KW-1003">Cell membrane</keyword>
<dbReference type="Gene3D" id="1.20.1560.10">
    <property type="entry name" value="ABC transporter type 1, transmembrane domain"/>
    <property type="match status" value="1"/>
</dbReference>
<feature type="domain" description="ABC transmembrane type-1" evidence="13">
    <location>
        <begin position="93"/>
        <end position="375"/>
    </location>
</feature>
<accession>A0A842HUI5</accession>
<evidence type="ECO:0000256" key="3">
    <source>
        <dbReference type="ARBA" id="ARBA00022475"/>
    </source>
</evidence>
<evidence type="ECO:0000259" key="12">
    <source>
        <dbReference type="PROSITE" id="PS50893"/>
    </source>
</evidence>
<feature type="transmembrane region" description="Helical" evidence="11">
    <location>
        <begin position="87"/>
        <end position="112"/>
    </location>
</feature>
<reference evidence="14 15" key="1">
    <citation type="submission" date="2020-08" db="EMBL/GenBank/DDBJ databases">
        <title>Paraeoetvoesia sp. YC-7-48 draft genome sequence.</title>
        <authorList>
            <person name="Yao L."/>
        </authorList>
    </citation>
    <scope>NUCLEOTIDE SEQUENCE [LARGE SCALE GENOMIC DNA]</scope>
    <source>
        <strain evidence="15">YC-7-48</strain>
    </source>
</reference>
<dbReference type="AlphaFoldDB" id="A0A842HUI5"/>
<keyword evidence="9" id="KW-0445">Lipid transport</keyword>
<dbReference type="Pfam" id="PF00664">
    <property type="entry name" value="ABC_membrane"/>
    <property type="match status" value="1"/>
</dbReference>
<dbReference type="InterPro" id="IPR036640">
    <property type="entry name" value="ABC1_TM_sf"/>
</dbReference>
<evidence type="ECO:0000313" key="15">
    <source>
        <dbReference type="Proteomes" id="UP000545386"/>
    </source>
</evidence>
<protein>
    <submittedName>
        <fullName evidence="14">Lipid A export permease/ATP-binding protein MsbA</fullName>
    </submittedName>
</protein>
<evidence type="ECO:0000256" key="6">
    <source>
        <dbReference type="ARBA" id="ARBA00022840"/>
    </source>
</evidence>
<dbReference type="GO" id="GO:0034040">
    <property type="term" value="F:ATPase-coupled lipid transmembrane transporter activity"/>
    <property type="evidence" value="ECO:0007669"/>
    <property type="project" value="InterPro"/>
</dbReference>
<dbReference type="Proteomes" id="UP000545386">
    <property type="component" value="Unassembled WGS sequence"/>
</dbReference>